<protein>
    <submittedName>
        <fullName evidence="1">Uncharacterized protein</fullName>
    </submittedName>
</protein>
<name>A0ABU8W1Y3_9BURK</name>
<dbReference type="RefSeq" id="WP_340365062.1">
    <property type="nucleotide sequence ID" value="NZ_JBBKZV010000011.1"/>
</dbReference>
<sequence length="102" mass="11227">MSLRWLDFDYSEGSDETGVFDAMASVELKNATEVEAEIASVLAWAEATFPGQRGPVEEGSEWDCDVSVTDEQGGVPRRCFSLSISGTAMFCDAFRERFEPTT</sequence>
<organism evidence="1 2">
    <name type="scientific">Variovorax humicola</name>
    <dbReference type="NCBI Taxonomy" id="1769758"/>
    <lineage>
        <taxon>Bacteria</taxon>
        <taxon>Pseudomonadati</taxon>
        <taxon>Pseudomonadota</taxon>
        <taxon>Betaproteobacteria</taxon>
        <taxon>Burkholderiales</taxon>
        <taxon>Comamonadaceae</taxon>
        <taxon>Variovorax</taxon>
    </lineage>
</organism>
<keyword evidence="2" id="KW-1185">Reference proteome</keyword>
<comment type="caution">
    <text evidence="1">The sequence shown here is derived from an EMBL/GenBank/DDBJ whole genome shotgun (WGS) entry which is preliminary data.</text>
</comment>
<evidence type="ECO:0000313" key="1">
    <source>
        <dbReference type="EMBL" id="MEJ8824027.1"/>
    </source>
</evidence>
<dbReference type="Proteomes" id="UP001363010">
    <property type="component" value="Unassembled WGS sequence"/>
</dbReference>
<gene>
    <name evidence="1" type="ORF">WKW80_18675</name>
</gene>
<dbReference type="EMBL" id="JBBKZV010000011">
    <property type="protein sequence ID" value="MEJ8824027.1"/>
    <property type="molecule type" value="Genomic_DNA"/>
</dbReference>
<proteinExistence type="predicted"/>
<reference evidence="1 2" key="1">
    <citation type="submission" date="2024-03" db="EMBL/GenBank/DDBJ databases">
        <title>Novel species of the genus Variovorax.</title>
        <authorList>
            <person name="Liu Q."/>
            <person name="Xin Y.-H."/>
        </authorList>
    </citation>
    <scope>NUCLEOTIDE SEQUENCE [LARGE SCALE GENOMIC DNA]</scope>
    <source>
        <strain evidence="1 2">KACC 18501</strain>
    </source>
</reference>
<evidence type="ECO:0000313" key="2">
    <source>
        <dbReference type="Proteomes" id="UP001363010"/>
    </source>
</evidence>
<accession>A0ABU8W1Y3</accession>